<dbReference type="InterPro" id="IPR050410">
    <property type="entry name" value="CCR4/nocturin_mRNA_transcr"/>
</dbReference>
<evidence type="ECO:0000259" key="1">
    <source>
        <dbReference type="Pfam" id="PF03372"/>
    </source>
</evidence>
<dbReference type="Pfam" id="PF03372">
    <property type="entry name" value="Exo_endo_phos"/>
    <property type="match status" value="1"/>
</dbReference>
<feature type="domain" description="Endonuclease/exonuclease/phosphatase" evidence="1">
    <location>
        <begin position="43"/>
        <end position="292"/>
    </location>
</feature>
<keyword evidence="2" id="KW-0255">Endonuclease</keyword>
<keyword evidence="2" id="KW-0540">Nuclease</keyword>
<dbReference type="Proteomes" id="UP000199650">
    <property type="component" value="Unassembled WGS sequence"/>
</dbReference>
<dbReference type="InterPro" id="IPR036691">
    <property type="entry name" value="Endo/exonu/phosph_ase_sf"/>
</dbReference>
<sequence>MRKSLIIVSVLILVLVATVGAQYLWQSRGPGLVSPSANALRVATWNVHYIMARRDDGRWGLERWQQRKAPLAATFAALEADIVAFQEMETFEGSDDDTVNLARSWLLDTNPDYSAAAVGDWRVFPSTQPIFYRTERFDLLEQGWFFLSETPDVIYSRTFDGSYPAFVSWAVFRDRQNDAEFRVVNAHLDYSSGENRTRSVALMTDRMVPWIAGNEAVILAGDLNALAGSSLHDKLEQAGLTFVPVKGATYHLDRGLNLFGAIDHIAHTEKLQPIGEAMVVRERLGPVWPSDHYPVVVDYRGSGS</sequence>
<dbReference type="STRING" id="1173584.SAMN05444851_3120"/>
<dbReference type="PANTHER" id="PTHR12121:SF36">
    <property type="entry name" value="ENDONUCLEASE_EXONUCLEASE_PHOSPHATASE DOMAIN-CONTAINING PROTEIN"/>
    <property type="match status" value="1"/>
</dbReference>
<keyword evidence="3" id="KW-1185">Reference proteome</keyword>
<organism evidence="2 3">
    <name type="scientific">Aliiroseovarius sediminilitoris</name>
    <dbReference type="NCBI Taxonomy" id="1173584"/>
    <lineage>
        <taxon>Bacteria</taxon>
        <taxon>Pseudomonadati</taxon>
        <taxon>Pseudomonadota</taxon>
        <taxon>Alphaproteobacteria</taxon>
        <taxon>Rhodobacterales</taxon>
        <taxon>Paracoccaceae</taxon>
        <taxon>Aliiroseovarius</taxon>
    </lineage>
</organism>
<dbReference type="GO" id="GO:0004519">
    <property type="term" value="F:endonuclease activity"/>
    <property type="evidence" value="ECO:0007669"/>
    <property type="project" value="UniProtKB-KW"/>
</dbReference>
<dbReference type="AlphaFoldDB" id="A0A1I0R596"/>
<dbReference type="GO" id="GO:0000175">
    <property type="term" value="F:3'-5'-RNA exonuclease activity"/>
    <property type="evidence" value="ECO:0007669"/>
    <property type="project" value="TreeGrafter"/>
</dbReference>
<dbReference type="OrthoDB" id="9793162at2"/>
<dbReference type="PANTHER" id="PTHR12121">
    <property type="entry name" value="CARBON CATABOLITE REPRESSOR PROTEIN 4"/>
    <property type="match status" value="1"/>
</dbReference>
<gene>
    <name evidence="2" type="ORF">SAMN05444851_3120</name>
</gene>
<evidence type="ECO:0000313" key="2">
    <source>
        <dbReference type="EMBL" id="SEW35623.1"/>
    </source>
</evidence>
<name>A0A1I0R596_9RHOB</name>
<accession>A0A1I0R596</accession>
<dbReference type="InterPro" id="IPR005135">
    <property type="entry name" value="Endo/exonuclease/phosphatase"/>
</dbReference>
<protein>
    <submittedName>
        <fullName evidence="2">Metal-dependent hydrolase, endonuclease/exonuclease/phosphatase family</fullName>
    </submittedName>
</protein>
<dbReference type="Gene3D" id="3.60.10.10">
    <property type="entry name" value="Endonuclease/exonuclease/phosphatase"/>
    <property type="match status" value="1"/>
</dbReference>
<dbReference type="RefSeq" id="WP_091432876.1">
    <property type="nucleotide sequence ID" value="NZ_FOJB01000002.1"/>
</dbReference>
<keyword evidence="2" id="KW-0378">Hydrolase</keyword>
<dbReference type="SUPFAM" id="SSF56219">
    <property type="entry name" value="DNase I-like"/>
    <property type="match status" value="1"/>
</dbReference>
<keyword evidence="2" id="KW-0269">Exonuclease</keyword>
<evidence type="ECO:0000313" key="3">
    <source>
        <dbReference type="Proteomes" id="UP000199650"/>
    </source>
</evidence>
<dbReference type="EMBL" id="FOJB01000002">
    <property type="protein sequence ID" value="SEW35623.1"/>
    <property type="molecule type" value="Genomic_DNA"/>
</dbReference>
<proteinExistence type="predicted"/>
<reference evidence="2 3" key="1">
    <citation type="submission" date="2016-10" db="EMBL/GenBank/DDBJ databases">
        <authorList>
            <person name="de Groot N.N."/>
        </authorList>
    </citation>
    <scope>NUCLEOTIDE SEQUENCE [LARGE SCALE GENOMIC DNA]</scope>
    <source>
        <strain evidence="2 3">DSM 29439</strain>
    </source>
</reference>